<gene>
    <name evidence="2" type="ORF">P691DRAFT_756553</name>
</gene>
<dbReference type="EMBL" id="MU151073">
    <property type="protein sequence ID" value="KAF9452254.1"/>
    <property type="molecule type" value="Genomic_DNA"/>
</dbReference>
<evidence type="ECO:0000313" key="2">
    <source>
        <dbReference type="EMBL" id="KAF9452254.1"/>
    </source>
</evidence>
<comment type="caution">
    <text evidence="2">The sequence shown here is derived from an EMBL/GenBank/DDBJ whole genome shotgun (WGS) entry which is preliminary data.</text>
</comment>
<organism evidence="2 3">
    <name type="scientific">Macrolepiota fuliginosa MF-IS2</name>
    <dbReference type="NCBI Taxonomy" id="1400762"/>
    <lineage>
        <taxon>Eukaryota</taxon>
        <taxon>Fungi</taxon>
        <taxon>Dikarya</taxon>
        <taxon>Basidiomycota</taxon>
        <taxon>Agaricomycotina</taxon>
        <taxon>Agaricomycetes</taxon>
        <taxon>Agaricomycetidae</taxon>
        <taxon>Agaricales</taxon>
        <taxon>Agaricineae</taxon>
        <taxon>Agaricaceae</taxon>
        <taxon>Macrolepiota</taxon>
    </lineage>
</organism>
<accession>A0A9P5XJV8</accession>
<keyword evidence="3" id="KW-1185">Reference proteome</keyword>
<dbReference type="OrthoDB" id="10532144at2759"/>
<evidence type="ECO:0000313" key="3">
    <source>
        <dbReference type="Proteomes" id="UP000807342"/>
    </source>
</evidence>
<proteinExistence type="predicted"/>
<feature type="compositionally biased region" description="Basic and acidic residues" evidence="1">
    <location>
        <begin position="157"/>
        <end position="166"/>
    </location>
</feature>
<feature type="region of interest" description="Disordered" evidence="1">
    <location>
        <begin position="143"/>
        <end position="166"/>
    </location>
</feature>
<sequence>MKQATTLTLFIVAVVVAILLLAAAAIALTCSRPPRMPQFTPRVWYTPDNDPEIRHSCNSLRRPISFASSISARRDTFVALYIPSESFKDDIICVSPSKPIMIGNDESPKGVLVKLMVTPPTPSKAKLGNGSLDEFSCDSDIEEEEDGSFSSSSCDTFGKKVQEKQL</sequence>
<protein>
    <submittedName>
        <fullName evidence="2">Uncharacterized protein</fullName>
    </submittedName>
</protein>
<evidence type="ECO:0000256" key="1">
    <source>
        <dbReference type="SAM" id="MobiDB-lite"/>
    </source>
</evidence>
<name>A0A9P5XJV8_9AGAR</name>
<reference evidence="2" key="1">
    <citation type="submission" date="2020-11" db="EMBL/GenBank/DDBJ databases">
        <authorList>
            <consortium name="DOE Joint Genome Institute"/>
            <person name="Ahrendt S."/>
            <person name="Riley R."/>
            <person name="Andreopoulos W."/>
            <person name="Labutti K."/>
            <person name="Pangilinan J."/>
            <person name="Ruiz-Duenas F.J."/>
            <person name="Barrasa J.M."/>
            <person name="Sanchez-Garcia M."/>
            <person name="Camarero S."/>
            <person name="Miyauchi S."/>
            <person name="Serrano A."/>
            <person name="Linde D."/>
            <person name="Babiker R."/>
            <person name="Drula E."/>
            <person name="Ayuso-Fernandez I."/>
            <person name="Pacheco R."/>
            <person name="Padilla G."/>
            <person name="Ferreira P."/>
            <person name="Barriuso J."/>
            <person name="Kellner H."/>
            <person name="Castanera R."/>
            <person name="Alfaro M."/>
            <person name="Ramirez L."/>
            <person name="Pisabarro A.G."/>
            <person name="Kuo A."/>
            <person name="Tritt A."/>
            <person name="Lipzen A."/>
            <person name="He G."/>
            <person name="Yan M."/>
            <person name="Ng V."/>
            <person name="Cullen D."/>
            <person name="Martin F."/>
            <person name="Rosso M.-N."/>
            <person name="Henrissat B."/>
            <person name="Hibbett D."/>
            <person name="Martinez A.T."/>
            <person name="Grigoriev I.V."/>
        </authorList>
    </citation>
    <scope>NUCLEOTIDE SEQUENCE</scope>
    <source>
        <strain evidence="2">MF-IS2</strain>
    </source>
</reference>
<dbReference type="Proteomes" id="UP000807342">
    <property type="component" value="Unassembled WGS sequence"/>
</dbReference>
<dbReference type="AlphaFoldDB" id="A0A9P5XJV8"/>